<gene>
    <name evidence="1" type="ORF">CAG99_00420</name>
</gene>
<proteinExistence type="predicted"/>
<dbReference type="KEGG" id="smao:CAG99_00420"/>
<accession>A0A1W7CRY9</accession>
<dbReference type="Proteomes" id="UP000194218">
    <property type="component" value="Chromosome"/>
</dbReference>
<sequence length="94" mass="9839">MRAFIGTHEVLTTDDLVELALGLGTDPELWLGPHTTETAEERAARLDAGADILADDPELAAPVTALAVAAIETYAACTTRRVPAARRGGKQVTA</sequence>
<evidence type="ECO:0000313" key="2">
    <source>
        <dbReference type="Proteomes" id="UP000194218"/>
    </source>
</evidence>
<organism evidence="1 2">
    <name type="scientific">Streptomyces marincola</name>
    <dbReference type="NCBI Taxonomy" id="2878388"/>
    <lineage>
        <taxon>Bacteria</taxon>
        <taxon>Bacillati</taxon>
        <taxon>Actinomycetota</taxon>
        <taxon>Actinomycetes</taxon>
        <taxon>Kitasatosporales</taxon>
        <taxon>Streptomycetaceae</taxon>
        <taxon>Streptomyces</taxon>
    </lineage>
</organism>
<keyword evidence="2" id="KW-1185">Reference proteome</keyword>
<evidence type="ECO:0000313" key="1">
    <source>
        <dbReference type="EMBL" id="ARQ67507.1"/>
    </source>
</evidence>
<dbReference type="OrthoDB" id="4331107at2"/>
<reference evidence="1 2" key="1">
    <citation type="submission" date="2017-05" db="EMBL/GenBank/DDBJ databases">
        <title>Complete genome sequence of Streptomyces sp. SCSIO 03032 revealed the diverse biosynthetic pathways for its bioactive secondary metabolites.</title>
        <authorList>
            <person name="Ma L."/>
            <person name="Zhu Y."/>
            <person name="Zhang W."/>
            <person name="Zhang G."/>
            <person name="Tian X."/>
            <person name="Zhang S."/>
            <person name="Zhang C."/>
        </authorList>
    </citation>
    <scope>NUCLEOTIDE SEQUENCE [LARGE SCALE GENOMIC DNA]</scope>
    <source>
        <strain evidence="1 2">SCSIO 03032</strain>
    </source>
</reference>
<dbReference type="RefSeq" id="WP_086157027.1">
    <property type="nucleotide sequence ID" value="NZ_CP021121.1"/>
</dbReference>
<dbReference type="AlphaFoldDB" id="A0A1W7CRY9"/>
<dbReference type="EMBL" id="CP021121">
    <property type="protein sequence ID" value="ARQ67507.1"/>
    <property type="molecule type" value="Genomic_DNA"/>
</dbReference>
<protein>
    <submittedName>
        <fullName evidence="1">Uncharacterized protein</fullName>
    </submittedName>
</protein>
<name>A0A1W7CRY9_9ACTN</name>